<sequence length="27" mass="3354">MPHLDLPFSCRCSTRHCNWPHWTPYHM</sequence>
<dbReference type="Proteomes" id="UP000269945">
    <property type="component" value="Unassembled WGS sequence"/>
</dbReference>
<reference evidence="1 2" key="1">
    <citation type="submission" date="2018-10" db="EMBL/GenBank/DDBJ databases">
        <authorList>
            <person name="Ekblom R."/>
            <person name="Jareborg N."/>
        </authorList>
    </citation>
    <scope>NUCLEOTIDE SEQUENCE [LARGE SCALE GENOMIC DNA]</scope>
    <source>
        <tissue evidence="1">Muscle</tissue>
    </source>
</reference>
<name>A0A9X9LI91_GULGU</name>
<accession>A0A9X9LI91</accession>
<organism evidence="1 2">
    <name type="scientific">Gulo gulo</name>
    <name type="common">Wolverine</name>
    <name type="synonym">Gluton</name>
    <dbReference type="NCBI Taxonomy" id="48420"/>
    <lineage>
        <taxon>Eukaryota</taxon>
        <taxon>Metazoa</taxon>
        <taxon>Chordata</taxon>
        <taxon>Craniata</taxon>
        <taxon>Vertebrata</taxon>
        <taxon>Euteleostomi</taxon>
        <taxon>Mammalia</taxon>
        <taxon>Eutheria</taxon>
        <taxon>Laurasiatheria</taxon>
        <taxon>Carnivora</taxon>
        <taxon>Caniformia</taxon>
        <taxon>Musteloidea</taxon>
        <taxon>Mustelidae</taxon>
        <taxon>Guloninae</taxon>
        <taxon>Gulo</taxon>
    </lineage>
</organism>
<evidence type="ECO:0000313" key="2">
    <source>
        <dbReference type="Proteomes" id="UP000269945"/>
    </source>
</evidence>
<gene>
    <name evidence="1" type="ORF">BN2614_LOCUS1</name>
</gene>
<protein>
    <submittedName>
        <fullName evidence="1">Uncharacterized protein</fullName>
    </submittedName>
</protein>
<dbReference type="EMBL" id="CYRY02004201">
    <property type="protein sequence ID" value="VCW68724.1"/>
    <property type="molecule type" value="Genomic_DNA"/>
</dbReference>
<dbReference type="AlphaFoldDB" id="A0A9X9LI91"/>
<comment type="caution">
    <text evidence="1">The sequence shown here is derived from an EMBL/GenBank/DDBJ whole genome shotgun (WGS) entry which is preliminary data.</text>
</comment>
<keyword evidence="2" id="KW-1185">Reference proteome</keyword>
<proteinExistence type="predicted"/>
<evidence type="ECO:0000313" key="1">
    <source>
        <dbReference type="EMBL" id="VCW68724.1"/>
    </source>
</evidence>